<organism evidence="1 2">
    <name type="scientific">Arctium lappa</name>
    <name type="common">Greater burdock</name>
    <name type="synonym">Lappa major</name>
    <dbReference type="NCBI Taxonomy" id="4217"/>
    <lineage>
        <taxon>Eukaryota</taxon>
        <taxon>Viridiplantae</taxon>
        <taxon>Streptophyta</taxon>
        <taxon>Embryophyta</taxon>
        <taxon>Tracheophyta</taxon>
        <taxon>Spermatophyta</taxon>
        <taxon>Magnoliopsida</taxon>
        <taxon>eudicotyledons</taxon>
        <taxon>Gunneridae</taxon>
        <taxon>Pentapetalae</taxon>
        <taxon>asterids</taxon>
        <taxon>campanulids</taxon>
        <taxon>Asterales</taxon>
        <taxon>Asteraceae</taxon>
        <taxon>Carduoideae</taxon>
        <taxon>Cardueae</taxon>
        <taxon>Arctiinae</taxon>
        <taxon>Arctium</taxon>
    </lineage>
</organism>
<evidence type="ECO:0000313" key="2">
    <source>
        <dbReference type="Proteomes" id="UP001055879"/>
    </source>
</evidence>
<reference evidence="2" key="1">
    <citation type="journal article" date="2022" name="Mol. Ecol. Resour.">
        <title>The genomes of chicory, endive, great burdock and yacon provide insights into Asteraceae palaeo-polyploidization history and plant inulin production.</title>
        <authorList>
            <person name="Fan W."/>
            <person name="Wang S."/>
            <person name="Wang H."/>
            <person name="Wang A."/>
            <person name="Jiang F."/>
            <person name="Liu H."/>
            <person name="Zhao H."/>
            <person name="Xu D."/>
            <person name="Zhang Y."/>
        </authorList>
    </citation>
    <scope>NUCLEOTIDE SEQUENCE [LARGE SCALE GENOMIC DNA]</scope>
    <source>
        <strain evidence="2">cv. Niubang</strain>
    </source>
</reference>
<protein>
    <submittedName>
        <fullName evidence="1">Uncharacterized protein</fullName>
    </submittedName>
</protein>
<reference evidence="1 2" key="2">
    <citation type="journal article" date="2022" name="Mol. Ecol. Resour.">
        <title>The genomes of chicory, endive, great burdock and yacon provide insights into Asteraceae paleo-polyploidization history and plant inulin production.</title>
        <authorList>
            <person name="Fan W."/>
            <person name="Wang S."/>
            <person name="Wang H."/>
            <person name="Wang A."/>
            <person name="Jiang F."/>
            <person name="Liu H."/>
            <person name="Zhao H."/>
            <person name="Xu D."/>
            <person name="Zhang Y."/>
        </authorList>
    </citation>
    <scope>NUCLEOTIDE SEQUENCE [LARGE SCALE GENOMIC DNA]</scope>
    <source>
        <strain evidence="2">cv. Niubang</strain>
    </source>
</reference>
<dbReference type="Proteomes" id="UP001055879">
    <property type="component" value="Linkage Group LG16"/>
</dbReference>
<proteinExistence type="predicted"/>
<sequence length="66" mass="7513">MADEVKLYVVALNFNGIEYENFEDYLSNKSADLLKYTPVHKKLPCSQSREITSHIKSSAFLVSDQS</sequence>
<keyword evidence="2" id="KW-1185">Reference proteome</keyword>
<accession>A0ACB8XRQ3</accession>
<dbReference type="EMBL" id="CM042062">
    <property type="protein sequence ID" value="KAI3669439.1"/>
    <property type="molecule type" value="Genomic_DNA"/>
</dbReference>
<gene>
    <name evidence="1" type="ORF">L6452_40674</name>
</gene>
<name>A0ACB8XRQ3_ARCLA</name>
<comment type="caution">
    <text evidence="1">The sequence shown here is derived from an EMBL/GenBank/DDBJ whole genome shotgun (WGS) entry which is preliminary data.</text>
</comment>
<evidence type="ECO:0000313" key="1">
    <source>
        <dbReference type="EMBL" id="KAI3669439.1"/>
    </source>
</evidence>